<dbReference type="Proteomes" id="UP000232323">
    <property type="component" value="Unassembled WGS sequence"/>
</dbReference>
<evidence type="ECO:0000256" key="1">
    <source>
        <dbReference type="ARBA" id="ARBA00022737"/>
    </source>
</evidence>
<dbReference type="Pfam" id="PF25390">
    <property type="entry name" value="WD40_RLD"/>
    <property type="match status" value="1"/>
</dbReference>
<feature type="repeat" description="RCC1" evidence="2">
    <location>
        <begin position="376"/>
        <end position="445"/>
    </location>
</feature>
<feature type="repeat" description="RCC1" evidence="2">
    <location>
        <begin position="507"/>
        <end position="556"/>
    </location>
</feature>
<dbReference type="PROSITE" id="PS50012">
    <property type="entry name" value="RCC1_3"/>
    <property type="match status" value="7"/>
</dbReference>
<keyword evidence="6" id="KW-1185">Reference proteome</keyword>
<dbReference type="PANTHER" id="PTHR45622:SF70">
    <property type="entry name" value="SECRETION-REGULATING GUANINE NUCLEOTIDE EXCHANGE FACTOR"/>
    <property type="match status" value="1"/>
</dbReference>
<dbReference type="InterPro" id="IPR051709">
    <property type="entry name" value="Ub-ligase/GTPase-reg"/>
</dbReference>
<dbReference type="GO" id="GO:0005737">
    <property type="term" value="C:cytoplasm"/>
    <property type="evidence" value="ECO:0007669"/>
    <property type="project" value="TreeGrafter"/>
</dbReference>
<dbReference type="STRING" id="1157962.A0A250WVX2"/>
<dbReference type="InterPro" id="IPR000408">
    <property type="entry name" value="Reg_chr_condens"/>
</dbReference>
<evidence type="ECO:0000256" key="3">
    <source>
        <dbReference type="SAM" id="MobiDB-lite"/>
    </source>
</evidence>
<feature type="repeat" description="RCC1" evidence="2">
    <location>
        <begin position="446"/>
        <end position="503"/>
    </location>
</feature>
<feature type="repeat" description="RCC1" evidence="2">
    <location>
        <begin position="557"/>
        <end position="584"/>
    </location>
</feature>
<keyword evidence="1" id="KW-0677">Repeat</keyword>
<dbReference type="OrthoDB" id="8068875at2759"/>
<dbReference type="AlphaFoldDB" id="A0A250WVX2"/>
<sequence>MARKKDNCEELLAVTAQRKSTRLATREKEHGQREFEAEDRECDTLSSNGSVNHDSQWVDSSFVDKQSVALKPGLHCQTSGHLGQEGISATETRSAHISGLWGLLPDEIIEGILRLCQPSQLGMLQSTCTYFSGSKLIDKIAKHKLKSVPRAKGLKPMKQDGESNLTLLHFVNCQSAAAAQATAVACGGHHTTALLVEQGSTSKTETRHALFTFGRNFHGQLGSTDFCDRKSPATVSLGFRSCQDNADLEEETMPAVVANGTHHSTCISRRGELFAWGLGTHGELGLGRWAALEVSSPKQCPLAQIRIVSVACGARHTLAIGESGSLWSCGKNSNGQLGSGNHLDTHRLQLVHNLQGSRIVSAACGAQHSVALASDGSLFTWGDGSRGQLGHSQLQAVAGLGADQVNVTLLLPQKIARLEPSLLLPDSRVTAVSAGNYHTMALTVGGSILGFGSNESGCLGLGDSLVRWRPTKVNLVLEGEEGICMRAVQIACGAGHTVALISRQGCLEVRTTGTNTWGQLGQGDRLMRYRFTPTLPVPRVTAVLAGDEHSAAVCEGGELYLWGRGDSGQLGMSDGRAKWRPTAVKGFLVVHPDKTLRRSKRNQPYVRPCTSPETKRQRVQDLSAHMM</sequence>
<feature type="region of interest" description="Disordered" evidence="3">
    <location>
        <begin position="19"/>
        <end position="48"/>
    </location>
</feature>
<evidence type="ECO:0000256" key="2">
    <source>
        <dbReference type="PROSITE-ProRule" id="PRU00235"/>
    </source>
</evidence>
<dbReference type="InterPro" id="IPR058923">
    <property type="entry name" value="RCC1-like_dom"/>
</dbReference>
<protein>
    <recommendedName>
        <fullName evidence="4">RCC1-like domain-containing protein</fullName>
    </recommendedName>
</protein>
<dbReference type="PROSITE" id="PS00626">
    <property type="entry name" value="RCC1_2"/>
    <property type="match status" value="4"/>
</dbReference>
<dbReference type="Gene3D" id="2.130.10.30">
    <property type="entry name" value="Regulator of chromosome condensation 1/beta-lactamase-inhibitor protein II"/>
    <property type="match status" value="2"/>
</dbReference>
<dbReference type="PRINTS" id="PR00633">
    <property type="entry name" value="RCCNDNSATION"/>
</dbReference>
<comment type="caution">
    <text evidence="5">The sequence shown here is derived from an EMBL/GenBank/DDBJ whole genome shotgun (WGS) entry which is preliminary data.</text>
</comment>
<evidence type="ECO:0000313" key="5">
    <source>
        <dbReference type="EMBL" id="GAX74772.1"/>
    </source>
</evidence>
<gene>
    <name evidence="5" type="ORF">CEUSTIGMA_g2219.t1</name>
</gene>
<feature type="domain" description="RCC1-like" evidence="4">
    <location>
        <begin position="210"/>
        <end position="588"/>
    </location>
</feature>
<name>A0A250WVX2_9CHLO</name>
<organism evidence="5 6">
    <name type="scientific">Chlamydomonas eustigma</name>
    <dbReference type="NCBI Taxonomy" id="1157962"/>
    <lineage>
        <taxon>Eukaryota</taxon>
        <taxon>Viridiplantae</taxon>
        <taxon>Chlorophyta</taxon>
        <taxon>core chlorophytes</taxon>
        <taxon>Chlorophyceae</taxon>
        <taxon>CS clade</taxon>
        <taxon>Chlamydomonadales</taxon>
        <taxon>Chlamydomonadaceae</taxon>
        <taxon>Chlamydomonas</taxon>
    </lineage>
</organism>
<feature type="compositionally biased region" description="Basic and acidic residues" evidence="3">
    <location>
        <begin position="24"/>
        <end position="35"/>
    </location>
</feature>
<proteinExistence type="predicted"/>
<feature type="repeat" description="RCC1" evidence="2">
    <location>
        <begin position="271"/>
        <end position="323"/>
    </location>
</feature>
<evidence type="ECO:0000313" key="6">
    <source>
        <dbReference type="Proteomes" id="UP000232323"/>
    </source>
</evidence>
<accession>A0A250WVX2</accession>
<reference evidence="5 6" key="1">
    <citation type="submission" date="2017-08" db="EMBL/GenBank/DDBJ databases">
        <title>Acidophilic green algal genome provides insights into adaptation to an acidic environment.</title>
        <authorList>
            <person name="Hirooka S."/>
            <person name="Hirose Y."/>
            <person name="Kanesaki Y."/>
            <person name="Higuchi S."/>
            <person name="Fujiwara T."/>
            <person name="Onuma R."/>
            <person name="Era A."/>
            <person name="Ohbayashi R."/>
            <person name="Uzuka A."/>
            <person name="Nozaki H."/>
            <person name="Yoshikawa H."/>
            <person name="Miyagishima S.Y."/>
        </authorList>
    </citation>
    <scope>NUCLEOTIDE SEQUENCE [LARGE SCALE GENOMIC DNA]</scope>
    <source>
        <strain evidence="5 6">NIES-2499</strain>
    </source>
</reference>
<dbReference type="PANTHER" id="PTHR45622">
    <property type="entry name" value="UBIQUITIN-PROTEIN LIGASE E3A-RELATED"/>
    <property type="match status" value="1"/>
</dbReference>
<feature type="region of interest" description="Disordered" evidence="3">
    <location>
        <begin position="599"/>
        <end position="627"/>
    </location>
</feature>
<dbReference type="SUPFAM" id="SSF50985">
    <property type="entry name" value="RCC1/BLIP-II"/>
    <property type="match status" value="2"/>
</dbReference>
<evidence type="ECO:0000259" key="4">
    <source>
        <dbReference type="Pfam" id="PF25390"/>
    </source>
</evidence>
<dbReference type="EMBL" id="BEGY01000009">
    <property type="protein sequence ID" value="GAX74772.1"/>
    <property type="molecule type" value="Genomic_DNA"/>
</dbReference>
<feature type="repeat" description="RCC1" evidence="2">
    <location>
        <begin position="208"/>
        <end position="270"/>
    </location>
</feature>
<feature type="repeat" description="RCC1" evidence="2">
    <location>
        <begin position="324"/>
        <end position="375"/>
    </location>
</feature>
<dbReference type="InterPro" id="IPR009091">
    <property type="entry name" value="RCC1/BLIP-II"/>
</dbReference>